<organism evidence="2 3">
    <name type="scientific">Prunus dulcis</name>
    <name type="common">Almond</name>
    <name type="synonym">Amygdalus dulcis</name>
    <dbReference type="NCBI Taxonomy" id="3755"/>
    <lineage>
        <taxon>Eukaryota</taxon>
        <taxon>Viridiplantae</taxon>
        <taxon>Streptophyta</taxon>
        <taxon>Embryophyta</taxon>
        <taxon>Tracheophyta</taxon>
        <taxon>Spermatophyta</taxon>
        <taxon>Magnoliopsida</taxon>
        <taxon>eudicotyledons</taxon>
        <taxon>Gunneridae</taxon>
        <taxon>Pentapetalae</taxon>
        <taxon>rosids</taxon>
        <taxon>fabids</taxon>
        <taxon>Rosales</taxon>
        <taxon>Rosaceae</taxon>
        <taxon>Amygdaloideae</taxon>
        <taxon>Amygdaleae</taxon>
        <taxon>Prunus</taxon>
    </lineage>
</organism>
<reference evidence="2 3" key="1">
    <citation type="journal article" date="2022" name="G3 (Bethesda)">
        <title>Whole-genome sequence and methylome profiling of the almond [Prunus dulcis (Mill.) D.A. Webb] cultivar 'Nonpareil'.</title>
        <authorList>
            <person name="D'Amico-Willman K.M."/>
            <person name="Ouma W.Z."/>
            <person name="Meulia T."/>
            <person name="Sideli G.M."/>
            <person name="Gradziel T.M."/>
            <person name="Fresnedo-Ramirez J."/>
        </authorList>
    </citation>
    <scope>NUCLEOTIDE SEQUENCE [LARGE SCALE GENOMIC DNA]</scope>
    <source>
        <strain evidence="2">Clone GOH B32 T37-40</strain>
    </source>
</reference>
<dbReference type="AlphaFoldDB" id="A0AAD4UUH7"/>
<gene>
    <name evidence="2" type="ORF">L3X38_041294</name>
</gene>
<proteinExistence type="predicted"/>
<keyword evidence="1" id="KW-1133">Transmembrane helix</keyword>
<dbReference type="EMBL" id="JAJFAZ020000008">
    <property type="protein sequence ID" value="KAI5312121.1"/>
    <property type="molecule type" value="Genomic_DNA"/>
</dbReference>
<keyword evidence="3" id="KW-1185">Reference proteome</keyword>
<name>A0AAD4UUH7_PRUDU</name>
<feature type="transmembrane region" description="Helical" evidence="1">
    <location>
        <begin position="121"/>
        <end position="141"/>
    </location>
</feature>
<evidence type="ECO:0000256" key="1">
    <source>
        <dbReference type="SAM" id="Phobius"/>
    </source>
</evidence>
<evidence type="ECO:0000313" key="3">
    <source>
        <dbReference type="Proteomes" id="UP001054821"/>
    </source>
</evidence>
<keyword evidence="1" id="KW-0812">Transmembrane</keyword>
<protein>
    <submittedName>
        <fullName evidence="2">Uncharacterized protein</fullName>
    </submittedName>
</protein>
<keyword evidence="1" id="KW-0472">Membrane</keyword>
<accession>A0AAD4UUH7</accession>
<sequence length="143" mass="16725">MIFPHAPTFPNPNIRQNQRFRSITQLLPHYNEVRREVPYSTLKARCRKRWMLNYAEAPTSGLRRNLALRYAVGRVTETQGVVLGLKSQPLRAQWSFRSGSKVRKHQLSEMNSSMPSSQTQVFWHLIWCFSVEPAVIVLWFIPT</sequence>
<dbReference type="Proteomes" id="UP001054821">
    <property type="component" value="Chromosome 8"/>
</dbReference>
<comment type="caution">
    <text evidence="2">The sequence shown here is derived from an EMBL/GenBank/DDBJ whole genome shotgun (WGS) entry which is preliminary data.</text>
</comment>
<evidence type="ECO:0000313" key="2">
    <source>
        <dbReference type="EMBL" id="KAI5312121.1"/>
    </source>
</evidence>